<feature type="region of interest" description="Disordered" evidence="1">
    <location>
        <begin position="1"/>
        <end position="22"/>
    </location>
</feature>
<keyword evidence="3" id="KW-1185">Reference proteome</keyword>
<sequence>MIKSPPRPAGGRGRREKRDGSTKVLVGDEEGMLYFGGMVFGLGSSRVEREVGSVEGESGAAAAGRTGLGDNVGRAHCGGVQVQQITEAGLMEASTAPRHGDAPSNAELLPAGEASRALLHKSLGMIVRYVCGAGAHCKKASSGQDL</sequence>
<dbReference type="EMBL" id="PUHQ01000037">
    <property type="protein sequence ID" value="KAG0661168.1"/>
    <property type="molecule type" value="Genomic_DNA"/>
</dbReference>
<evidence type="ECO:0000313" key="3">
    <source>
        <dbReference type="Proteomes" id="UP000777482"/>
    </source>
</evidence>
<proteinExistence type="predicted"/>
<gene>
    <name evidence="2" type="ORF">C6P46_004122</name>
</gene>
<protein>
    <submittedName>
        <fullName evidence="2">Uncharacterized protein</fullName>
    </submittedName>
</protein>
<reference evidence="2 3" key="1">
    <citation type="submission" date="2020-11" db="EMBL/GenBank/DDBJ databases">
        <title>Kefir isolates.</title>
        <authorList>
            <person name="Marcisauskas S."/>
            <person name="Kim Y."/>
            <person name="Blasche S."/>
        </authorList>
    </citation>
    <scope>NUCLEOTIDE SEQUENCE [LARGE SCALE GENOMIC DNA]</scope>
    <source>
        <strain evidence="2 3">KR</strain>
    </source>
</reference>
<comment type="caution">
    <text evidence="2">The sequence shown here is derived from an EMBL/GenBank/DDBJ whole genome shotgun (WGS) entry which is preliminary data.</text>
</comment>
<evidence type="ECO:0000256" key="1">
    <source>
        <dbReference type="SAM" id="MobiDB-lite"/>
    </source>
</evidence>
<organism evidence="2 3">
    <name type="scientific">Rhodotorula mucilaginosa</name>
    <name type="common">Yeast</name>
    <name type="synonym">Rhodotorula rubra</name>
    <dbReference type="NCBI Taxonomy" id="5537"/>
    <lineage>
        <taxon>Eukaryota</taxon>
        <taxon>Fungi</taxon>
        <taxon>Dikarya</taxon>
        <taxon>Basidiomycota</taxon>
        <taxon>Pucciniomycotina</taxon>
        <taxon>Microbotryomycetes</taxon>
        <taxon>Sporidiobolales</taxon>
        <taxon>Sporidiobolaceae</taxon>
        <taxon>Rhodotorula</taxon>
    </lineage>
</organism>
<dbReference type="AlphaFoldDB" id="A0A9P7B6B8"/>
<evidence type="ECO:0000313" key="2">
    <source>
        <dbReference type="EMBL" id="KAG0661168.1"/>
    </source>
</evidence>
<dbReference type="Proteomes" id="UP000777482">
    <property type="component" value="Unassembled WGS sequence"/>
</dbReference>
<name>A0A9P7B6B8_RHOMI</name>
<accession>A0A9P7B6B8</accession>